<dbReference type="GO" id="GO:0016740">
    <property type="term" value="F:transferase activity"/>
    <property type="evidence" value="ECO:0007669"/>
    <property type="project" value="UniProtKB-KW"/>
</dbReference>
<reference evidence="1 2" key="1">
    <citation type="journal article" date="2015" name="Nature">
        <title>rRNA introns, odd ribosomes, and small enigmatic genomes across a large radiation of phyla.</title>
        <authorList>
            <person name="Brown C.T."/>
            <person name="Hug L.A."/>
            <person name="Thomas B.C."/>
            <person name="Sharon I."/>
            <person name="Castelle C.J."/>
            <person name="Singh A."/>
            <person name="Wilkins M.J."/>
            <person name="Williams K.H."/>
            <person name="Banfield J.F."/>
        </authorList>
    </citation>
    <scope>NUCLEOTIDE SEQUENCE [LARGE SCALE GENOMIC DNA]</scope>
</reference>
<organism evidence="1 2">
    <name type="scientific">Candidatus Woesebacteria bacterium GW2011_GWC2_31_9</name>
    <dbReference type="NCBI Taxonomy" id="1618586"/>
    <lineage>
        <taxon>Bacteria</taxon>
        <taxon>Candidatus Woeseibacteriota</taxon>
    </lineage>
</organism>
<dbReference type="EMBL" id="LBOI01000004">
    <property type="protein sequence ID" value="KKP31884.1"/>
    <property type="molecule type" value="Genomic_DNA"/>
</dbReference>
<accession>A0A0F9YK55</accession>
<name>A0A0F9YK55_9BACT</name>
<dbReference type="SUPFAM" id="SSF53756">
    <property type="entry name" value="UDP-Glycosyltransferase/glycogen phosphorylase"/>
    <property type="match status" value="1"/>
</dbReference>
<evidence type="ECO:0000313" key="2">
    <source>
        <dbReference type="Proteomes" id="UP000034803"/>
    </source>
</evidence>
<keyword evidence="1" id="KW-0808">Transferase</keyword>
<dbReference type="Gene3D" id="3.40.50.2000">
    <property type="entry name" value="Glycogen Phosphorylase B"/>
    <property type="match status" value="1"/>
</dbReference>
<gene>
    <name evidence="1" type="ORF">UR21_C0004G0020</name>
</gene>
<dbReference type="Proteomes" id="UP000034803">
    <property type="component" value="Unassembled WGS sequence"/>
</dbReference>
<evidence type="ECO:0000313" key="1">
    <source>
        <dbReference type="EMBL" id="KKP31884.1"/>
    </source>
</evidence>
<dbReference type="AlphaFoldDB" id="A0A0F9YK55"/>
<sequence>MKILFISKFVWPHVGGVEKHCYKITLNLIRLGNTIETISEKDINYPHIKILGLLYIWFWLFKNRKKILESEIVHVHDVFIWYLPFKFLYPNKRVFTTFHGWEGKYPIPFINILQKRIANKLSLKTISVGDYINKWYGIKSDIIIYGAVDKINIESAIHKISNTIIYLGRLEKDTGLLEFLKWLKLHPVYKITFIGVGDLKDKCRKFGKVLGSKDPEKYLQEAEYCVPSGYLSYLEARNLKCKIMTFPNNPLKADYWDEIEKNYSKIKNVTWNDVTNSYLKLWK</sequence>
<protein>
    <submittedName>
        <fullName evidence="1">Glycosyltransferase, group 1 family protein</fullName>
    </submittedName>
</protein>
<comment type="caution">
    <text evidence="1">The sequence shown here is derived from an EMBL/GenBank/DDBJ whole genome shotgun (WGS) entry which is preliminary data.</text>
</comment>
<proteinExistence type="predicted"/>